<sequence>MARKRIVGPAPVFRRASSSSSCPMEPRTARLPSSCETTLRTSMLVAYMDGFRNSSGESELADRDEHLTAGVARQAGDSPLVPVVVLNVQK</sequence>
<reference evidence="2 3" key="1">
    <citation type="submission" date="2017-08" db="EMBL/GenBank/DDBJ databases">
        <title>The complete genome sequence of moderately halophilic actinomycete Actinopolyspora erythraea YIM 90600, the producer of novel erythromycin, novel actinopolysporins A-C and tubercidin.</title>
        <authorList>
            <person name="Yin M."/>
            <person name="Tang S."/>
        </authorList>
    </citation>
    <scope>NUCLEOTIDE SEQUENCE [LARGE SCALE GENOMIC DNA]</scope>
    <source>
        <strain evidence="2 3">YIM 90600</strain>
    </source>
</reference>
<evidence type="ECO:0000256" key="1">
    <source>
        <dbReference type="SAM" id="MobiDB-lite"/>
    </source>
</evidence>
<name>A0A223RP77_9ACTN</name>
<dbReference type="AlphaFoldDB" id="A0A223RP77"/>
<dbReference type="EMBL" id="CP022752">
    <property type="protein sequence ID" value="ASU77680.1"/>
    <property type="molecule type" value="Genomic_DNA"/>
</dbReference>
<proteinExistence type="predicted"/>
<evidence type="ECO:0000313" key="2">
    <source>
        <dbReference type="EMBL" id="ASU77680.1"/>
    </source>
</evidence>
<dbReference type="Proteomes" id="UP000215043">
    <property type="component" value="Chromosome"/>
</dbReference>
<evidence type="ECO:0000313" key="3">
    <source>
        <dbReference type="Proteomes" id="UP000215043"/>
    </source>
</evidence>
<protein>
    <submittedName>
        <fullName evidence="2">Uncharacterized protein</fullName>
    </submittedName>
</protein>
<accession>A0A223RP77</accession>
<organism evidence="2 3">
    <name type="scientific">Actinopolyspora erythraea</name>
    <dbReference type="NCBI Taxonomy" id="414996"/>
    <lineage>
        <taxon>Bacteria</taxon>
        <taxon>Bacillati</taxon>
        <taxon>Actinomycetota</taxon>
        <taxon>Actinomycetes</taxon>
        <taxon>Actinopolysporales</taxon>
        <taxon>Actinopolysporaceae</taxon>
        <taxon>Actinopolyspora</taxon>
    </lineage>
</organism>
<feature type="region of interest" description="Disordered" evidence="1">
    <location>
        <begin position="1"/>
        <end position="30"/>
    </location>
</feature>
<gene>
    <name evidence="2" type="ORF">CDG81_04430</name>
</gene>
<dbReference type="KEGG" id="aey:CDG81_04430"/>